<name>A0A0H1BJZ5_9EURO</name>
<keyword evidence="3" id="KW-1185">Reference proteome</keyword>
<reference evidence="3" key="1">
    <citation type="journal article" date="2015" name="PLoS Genet.">
        <title>The dynamic genome and transcriptome of the human fungal pathogen Blastomyces and close relative Emmonsia.</title>
        <authorList>
            <person name="Munoz J.F."/>
            <person name="Gauthier G.M."/>
            <person name="Desjardins C.A."/>
            <person name="Gallo J.E."/>
            <person name="Holder J."/>
            <person name="Sullivan T.D."/>
            <person name="Marty A.J."/>
            <person name="Carmen J.C."/>
            <person name="Chen Z."/>
            <person name="Ding L."/>
            <person name="Gujja S."/>
            <person name="Magrini V."/>
            <person name="Misas E."/>
            <person name="Mitreva M."/>
            <person name="Priest M."/>
            <person name="Saif S."/>
            <person name="Whiston E.A."/>
            <person name="Young S."/>
            <person name="Zeng Q."/>
            <person name="Goldman W.E."/>
            <person name="Mardis E.R."/>
            <person name="Taylor J.W."/>
            <person name="McEwen J.G."/>
            <person name="Clay O.K."/>
            <person name="Klein B.S."/>
            <person name="Cuomo C.A."/>
        </authorList>
    </citation>
    <scope>NUCLEOTIDE SEQUENCE [LARGE SCALE GENOMIC DNA]</scope>
    <source>
        <strain evidence="3">UAMH 139</strain>
    </source>
</reference>
<sequence length="114" mass="12636">MCLVYTVYAGCGHKIGGEVEPCPYARYPDACAEAKAEDRKVEIMCTRCRKHYRCDYKPHLKAQAAEPKAAAEHKEIKPKEAAPKAAEPKKDEPKKAESKDAKSKEGEGKEAKSK</sequence>
<feature type="region of interest" description="Disordered" evidence="1">
    <location>
        <begin position="63"/>
        <end position="114"/>
    </location>
</feature>
<protein>
    <submittedName>
        <fullName evidence="2">Uncharacterized protein</fullName>
    </submittedName>
</protein>
<accession>A0A0H1BJZ5</accession>
<evidence type="ECO:0000313" key="3">
    <source>
        <dbReference type="Proteomes" id="UP000053573"/>
    </source>
</evidence>
<gene>
    <name evidence="2" type="ORF">EMPG_15086</name>
</gene>
<organism evidence="2 3">
    <name type="scientific">Blastomyces silverae</name>
    <dbReference type="NCBI Taxonomy" id="2060906"/>
    <lineage>
        <taxon>Eukaryota</taxon>
        <taxon>Fungi</taxon>
        <taxon>Dikarya</taxon>
        <taxon>Ascomycota</taxon>
        <taxon>Pezizomycotina</taxon>
        <taxon>Eurotiomycetes</taxon>
        <taxon>Eurotiomycetidae</taxon>
        <taxon>Onygenales</taxon>
        <taxon>Ajellomycetaceae</taxon>
        <taxon>Blastomyces</taxon>
    </lineage>
</organism>
<feature type="compositionally biased region" description="Basic and acidic residues" evidence="1">
    <location>
        <begin position="69"/>
        <end position="114"/>
    </location>
</feature>
<dbReference type="Proteomes" id="UP000053573">
    <property type="component" value="Unassembled WGS sequence"/>
</dbReference>
<dbReference type="EMBL" id="LDEV01002337">
    <property type="protein sequence ID" value="KLJ09491.1"/>
    <property type="molecule type" value="Genomic_DNA"/>
</dbReference>
<evidence type="ECO:0000313" key="2">
    <source>
        <dbReference type="EMBL" id="KLJ09491.1"/>
    </source>
</evidence>
<comment type="caution">
    <text evidence="2">The sequence shown here is derived from an EMBL/GenBank/DDBJ whole genome shotgun (WGS) entry which is preliminary data.</text>
</comment>
<dbReference type="OrthoDB" id="4184392at2759"/>
<proteinExistence type="predicted"/>
<dbReference type="AlphaFoldDB" id="A0A0H1BJZ5"/>
<evidence type="ECO:0000256" key="1">
    <source>
        <dbReference type="SAM" id="MobiDB-lite"/>
    </source>
</evidence>